<proteinExistence type="predicted"/>
<evidence type="ECO:0000313" key="1">
    <source>
        <dbReference type="EMBL" id="KAG8504572.1"/>
    </source>
</evidence>
<dbReference type="GO" id="GO:0008013">
    <property type="term" value="F:beta-catenin binding"/>
    <property type="evidence" value="ECO:0007669"/>
    <property type="project" value="InterPro"/>
</dbReference>
<dbReference type="EMBL" id="JAGFMF010012290">
    <property type="protein sequence ID" value="KAG8504572.1"/>
    <property type="molecule type" value="Genomic_DNA"/>
</dbReference>
<keyword evidence="2" id="KW-1185">Reference proteome</keyword>
<organism evidence="1 2">
    <name type="scientific">Galemys pyrenaicus</name>
    <name type="common">Iberian desman</name>
    <name type="synonym">Pyrenean desman</name>
    <dbReference type="NCBI Taxonomy" id="202257"/>
    <lineage>
        <taxon>Eukaryota</taxon>
        <taxon>Metazoa</taxon>
        <taxon>Chordata</taxon>
        <taxon>Craniata</taxon>
        <taxon>Vertebrata</taxon>
        <taxon>Euteleostomi</taxon>
        <taxon>Mammalia</taxon>
        <taxon>Eutheria</taxon>
        <taxon>Laurasiatheria</taxon>
        <taxon>Eulipotyphla</taxon>
        <taxon>Talpidae</taxon>
        <taxon>Galemys</taxon>
    </lineage>
</organism>
<comment type="caution">
    <text evidence="1">The sequence shown here is derived from an EMBL/GenBank/DDBJ whole genome shotgun (WGS) entry which is preliminary data.</text>
</comment>
<protein>
    <submittedName>
        <fullName evidence="1">Uncharacterized protein</fullName>
    </submittedName>
</protein>
<dbReference type="InterPro" id="IPR036911">
    <property type="entry name" value="ICAT_sf"/>
</dbReference>
<dbReference type="Proteomes" id="UP000700334">
    <property type="component" value="Unassembled WGS sequence"/>
</dbReference>
<sequence>MNLVECNWLSRQLSARPLKPQRSSANLQTNNQVSFGLPEMDRDLMVGKLEQFLYIQKKKSGDTNSSRKLGEKLNADDRLVSKCRC</sequence>
<accession>A0A8J5ZMV5</accession>
<evidence type="ECO:0000313" key="2">
    <source>
        <dbReference type="Proteomes" id="UP000700334"/>
    </source>
</evidence>
<gene>
    <name evidence="1" type="ORF">J0S82_002792</name>
</gene>
<name>A0A8J5ZMV5_GALPY</name>
<reference evidence="1" key="1">
    <citation type="journal article" date="2021" name="Evol. Appl.">
        <title>The genome of the Pyrenean desman and the effects of bottlenecks and inbreeding on the genomic landscape of an endangered species.</title>
        <authorList>
            <person name="Escoda L."/>
            <person name="Castresana J."/>
        </authorList>
    </citation>
    <scope>NUCLEOTIDE SEQUENCE</scope>
    <source>
        <strain evidence="1">IBE-C5619</strain>
    </source>
</reference>
<dbReference type="Gene3D" id="1.10.10.490">
    <property type="entry name" value="Beta-catenin-interacting ICAT"/>
    <property type="match status" value="1"/>
</dbReference>
<dbReference type="AlphaFoldDB" id="A0A8J5ZMV5"/>